<evidence type="ECO:0000259" key="2">
    <source>
        <dbReference type="Pfam" id="PF03551"/>
    </source>
</evidence>
<organism evidence="3 4">
    <name type="scientific">Amnibacterium endophyticum</name>
    <dbReference type="NCBI Taxonomy" id="2109337"/>
    <lineage>
        <taxon>Bacteria</taxon>
        <taxon>Bacillati</taxon>
        <taxon>Actinomycetota</taxon>
        <taxon>Actinomycetes</taxon>
        <taxon>Micrococcales</taxon>
        <taxon>Microbacteriaceae</taxon>
        <taxon>Amnibacterium</taxon>
    </lineage>
</organism>
<dbReference type="Gene3D" id="1.10.10.10">
    <property type="entry name" value="Winged helix-like DNA-binding domain superfamily/Winged helix DNA-binding domain"/>
    <property type="match status" value="1"/>
</dbReference>
<proteinExistence type="predicted"/>
<dbReference type="PANTHER" id="PTHR43252:SF2">
    <property type="entry name" value="TRANSCRIPTION REGULATOR, PADR-LIKE FAMILY"/>
    <property type="match status" value="1"/>
</dbReference>
<dbReference type="InterPro" id="IPR036390">
    <property type="entry name" value="WH_DNA-bd_sf"/>
</dbReference>
<evidence type="ECO:0000313" key="4">
    <source>
        <dbReference type="Proteomes" id="UP001597347"/>
    </source>
</evidence>
<name>A0ABW4LIZ3_9MICO</name>
<feature type="domain" description="Transcription regulator PadR N-terminal" evidence="2">
    <location>
        <begin position="65"/>
        <end position="131"/>
    </location>
</feature>
<reference evidence="4" key="1">
    <citation type="journal article" date="2019" name="Int. J. Syst. Evol. Microbiol.">
        <title>The Global Catalogue of Microorganisms (GCM) 10K type strain sequencing project: providing services to taxonomists for standard genome sequencing and annotation.</title>
        <authorList>
            <consortium name="The Broad Institute Genomics Platform"/>
            <consortium name="The Broad Institute Genome Sequencing Center for Infectious Disease"/>
            <person name="Wu L."/>
            <person name="Ma J."/>
        </authorList>
    </citation>
    <scope>NUCLEOTIDE SEQUENCE [LARGE SCALE GENOMIC DNA]</scope>
    <source>
        <strain evidence="4">CGMCC 1.12471</strain>
    </source>
</reference>
<dbReference type="SUPFAM" id="SSF46785">
    <property type="entry name" value="Winged helix' DNA-binding domain"/>
    <property type="match status" value="1"/>
</dbReference>
<gene>
    <name evidence="3" type="ORF">ACFSBI_14760</name>
</gene>
<dbReference type="RefSeq" id="WP_377936252.1">
    <property type="nucleotide sequence ID" value="NZ_JBHUEA010000029.1"/>
</dbReference>
<dbReference type="PANTHER" id="PTHR43252">
    <property type="entry name" value="TRANSCRIPTIONAL REGULATOR YQJI"/>
    <property type="match status" value="1"/>
</dbReference>
<sequence length="198" mass="21044">MHHHHDGGPGMRGRFENGRSGMRGPRGGFGGWDAFDPARGMRGFGGPGFGPHGPRARRGDVRSAILGLLADAPSNGYGLIKAIGERTDGAWTPSPGSVYPTLQQLEDEGLVAQDGGPRSAYSLTDAGRTYVDAHRDEIDSAFRSAGDRLGGGEPLMAAFSKLAGAAVQFRSGVSPEQRARATEKVDELRRELYRILGE</sequence>
<dbReference type="Pfam" id="PF03551">
    <property type="entry name" value="PadR"/>
    <property type="match status" value="1"/>
</dbReference>
<feature type="region of interest" description="Disordered" evidence="1">
    <location>
        <begin position="1"/>
        <end position="27"/>
    </location>
</feature>
<evidence type="ECO:0000313" key="3">
    <source>
        <dbReference type="EMBL" id="MFD1722815.1"/>
    </source>
</evidence>
<keyword evidence="4" id="KW-1185">Reference proteome</keyword>
<protein>
    <submittedName>
        <fullName evidence="3">PadR family transcriptional regulator</fullName>
    </submittedName>
</protein>
<accession>A0ABW4LIZ3</accession>
<dbReference type="InterPro" id="IPR036388">
    <property type="entry name" value="WH-like_DNA-bd_sf"/>
</dbReference>
<comment type="caution">
    <text evidence="3">The sequence shown here is derived from an EMBL/GenBank/DDBJ whole genome shotgun (WGS) entry which is preliminary data.</text>
</comment>
<evidence type="ECO:0000256" key="1">
    <source>
        <dbReference type="SAM" id="MobiDB-lite"/>
    </source>
</evidence>
<dbReference type="EMBL" id="JBHUEA010000029">
    <property type="protein sequence ID" value="MFD1722815.1"/>
    <property type="molecule type" value="Genomic_DNA"/>
</dbReference>
<dbReference type="InterPro" id="IPR005149">
    <property type="entry name" value="Tscrpt_reg_PadR_N"/>
</dbReference>
<dbReference type="Proteomes" id="UP001597347">
    <property type="component" value="Unassembled WGS sequence"/>
</dbReference>